<evidence type="ECO:0000256" key="4">
    <source>
        <dbReference type="ARBA" id="ARBA00022777"/>
    </source>
</evidence>
<dbReference type="EC" id="2.7.1.56" evidence="8"/>
<dbReference type="GO" id="GO:0008662">
    <property type="term" value="F:1-phosphofructokinase activity"/>
    <property type="evidence" value="ECO:0007669"/>
    <property type="project" value="UniProtKB-EC"/>
</dbReference>
<evidence type="ECO:0000313" key="8">
    <source>
        <dbReference type="EMBL" id="NIH58725.1"/>
    </source>
</evidence>
<dbReference type="RefSeq" id="WP_167171738.1">
    <property type="nucleotide sequence ID" value="NZ_BAAAOO010000006.1"/>
</dbReference>
<dbReference type="InterPro" id="IPR002173">
    <property type="entry name" value="Carboh/pur_kinase_PfkB_CS"/>
</dbReference>
<dbReference type="InterPro" id="IPR011611">
    <property type="entry name" value="PfkB_dom"/>
</dbReference>
<dbReference type="PANTHER" id="PTHR46566:SF5">
    <property type="entry name" value="1-PHOSPHOFRUCTOKINASE"/>
    <property type="match status" value="1"/>
</dbReference>
<dbReference type="Gene3D" id="3.40.1190.20">
    <property type="match status" value="1"/>
</dbReference>
<evidence type="ECO:0000313" key="9">
    <source>
        <dbReference type="Proteomes" id="UP000749311"/>
    </source>
</evidence>
<evidence type="ECO:0000256" key="3">
    <source>
        <dbReference type="ARBA" id="ARBA00022741"/>
    </source>
</evidence>
<dbReference type="CDD" id="cd01164">
    <property type="entry name" value="FruK_PfkB_like"/>
    <property type="match status" value="1"/>
</dbReference>
<dbReference type="SUPFAM" id="SSF53613">
    <property type="entry name" value="Ribokinase-like"/>
    <property type="match status" value="1"/>
</dbReference>
<dbReference type="EMBL" id="JAAMOZ010000005">
    <property type="protein sequence ID" value="NIH58725.1"/>
    <property type="molecule type" value="Genomic_DNA"/>
</dbReference>
<accession>A0ABX0SNW5</accession>
<evidence type="ECO:0000256" key="1">
    <source>
        <dbReference type="ARBA" id="ARBA00010688"/>
    </source>
</evidence>
<evidence type="ECO:0000256" key="6">
    <source>
        <dbReference type="PIRNR" id="PIRNR000535"/>
    </source>
</evidence>
<keyword evidence="4" id="KW-0418">Kinase</keyword>
<dbReference type="Pfam" id="PF00294">
    <property type="entry name" value="PfkB"/>
    <property type="match status" value="1"/>
</dbReference>
<dbReference type="InterPro" id="IPR029056">
    <property type="entry name" value="Ribokinase-like"/>
</dbReference>
<sequence>MIITFTANPSIDRTVALDAPLVRGEVQRAVSVSEQAGGKGVNVASVLQSSEREALALLSFDDSAFTALGARHKVAFGIVGVTVDGPYRVRVNTTITEPDGTTTKINEPGPRLSDAQVAASTDEVVRRARETGATWVVLSGSLPPGAPADWYATIVRRLHPLGCKVAVDTSDDALDATIAALPGASFSLIKPNSDELAQLTGGDAAAFEASARAGDVGAIVDAATALHDRGIENVLVTLGGAGAVLVNSQGAWQAGAPRIEVRSTVGAGDSSVAGFILADVAGRTPDRCLASAVAYGSAAASLPGTTLPGPAEVHVDDVVVTRLA</sequence>
<evidence type="ECO:0000256" key="2">
    <source>
        <dbReference type="ARBA" id="ARBA00022679"/>
    </source>
</evidence>
<name>A0ABX0SNW5_9ACTN</name>
<keyword evidence="9" id="KW-1185">Reference proteome</keyword>
<gene>
    <name evidence="8" type="ORF">FB473_003426</name>
</gene>
<dbReference type="PROSITE" id="PS00584">
    <property type="entry name" value="PFKB_KINASES_2"/>
    <property type="match status" value="1"/>
</dbReference>
<keyword evidence="3" id="KW-0547">Nucleotide-binding</keyword>
<evidence type="ECO:0000256" key="5">
    <source>
        <dbReference type="ARBA" id="ARBA00022840"/>
    </source>
</evidence>
<comment type="caution">
    <text evidence="8">The sequence shown here is derived from an EMBL/GenBank/DDBJ whole genome shotgun (WGS) entry which is preliminary data.</text>
</comment>
<keyword evidence="2 6" id="KW-0808">Transferase</keyword>
<comment type="similarity">
    <text evidence="1">Belongs to the carbohydrate kinase PfkB family.</text>
</comment>
<dbReference type="InterPro" id="IPR017583">
    <property type="entry name" value="Tagatose/fructose_Pkinase"/>
</dbReference>
<keyword evidence="5" id="KW-0067">ATP-binding</keyword>
<dbReference type="Proteomes" id="UP000749311">
    <property type="component" value="Unassembled WGS sequence"/>
</dbReference>
<evidence type="ECO:0000259" key="7">
    <source>
        <dbReference type="Pfam" id="PF00294"/>
    </source>
</evidence>
<dbReference type="NCBIfam" id="TIGR03168">
    <property type="entry name" value="1-PFK"/>
    <property type="match status" value="1"/>
</dbReference>
<reference evidence="8 9" key="1">
    <citation type="submission" date="2020-02" db="EMBL/GenBank/DDBJ databases">
        <title>Sequencing the genomes of 1000 actinobacteria strains.</title>
        <authorList>
            <person name="Klenk H.-P."/>
        </authorList>
    </citation>
    <scope>NUCLEOTIDE SEQUENCE [LARGE SCALE GENOMIC DNA]</scope>
    <source>
        <strain evidence="8 9">DSM 19609</strain>
    </source>
</reference>
<protein>
    <submittedName>
        <fullName evidence="8">1-phosphofructokinase</fullName>
        <ecNumber evidence="8">2.7.1.56</ecNumber>
    </submittedName>
</protein>
<dbReference type="PANTHER" id="PTHR46566">
    <property type="entry name" value="1-PHOSPHOFRUCTOKINASE-RELATED"/>
    <property type="match status" value="1"/>
</dbReference>
<feature type="domain" description="Carbohydrate kinase PfkB" evidence="7">
    <location>
        <begin position="8"/>
        <end position="308"/>
    </location>
</feature>
<organism evidence="8 9">
    <name type="scientific">Brooklawnia cerclae</name>
    <dbReference type="NCBI Taxonomy" id="349934"/>
    <lineage>
        <taxon>Bacteria</taxon>
        <taxon>Bacillati</taxon>
        <taxon>Actinomycetota</taxon>
        <taxon>Actinomycetes</taxon>
        <taxon>Propionibacteriales</taxon>
        <taxon>Propionibacteriaceae</taxon>
        <taxon>Brooklawnia</taxon>
    </lineage>
</organism>
<dbReference type="PIRSF" id="PIRSF000535">
    <property type="entry name" value="1PFK/6PFK/LacC"/>
    <property type="match status" value="1"/>
</dbReference>
<proteinExistence type="inferred from homology"/>